<dbReference type="InParanoid" id="A7RY69"/>
<evidence type="ECO:0000256" key="2">
    <source>
        <dbReference type="ARBA" id="ARBA00022692"/>
    </source>
</evidence>
<keyword evidence="12" id="KW-1185">Reference proteome</keyword>
<keyword evidence="4 8" id="KW-1133">Transmembrane helix</keyword>
<evidence type="ECO:0000313" key="11">
    <source>
        <dbReference type="EMBL" id="EDO43585.1"/>
    </source>
</evidence>
<dbReference type="PROSITE" id="PS50986">
    <property type="entry name" value="MANSC"/>
    <property type="match status" value="1"/>
</dbReference>
<dbReference type="InterPro" id="IPR013980">
    <property type="entry name" value="MANSC_dom"/>
</dbReference>
<dbReference type="PANTHER" id="PTHR46876:SF1">
    <property type="entry name" value="LOW-DENSITY LIPOPROTEIN RECEPTOR-RELATED PROTEIN 11"/>
    <property type="match status" value="1"/>
</dbReference>
<dbReference type="OMA" id="FHQWREF"/>
<proteinExistence type="predicted"/>
<name>A7RY69_NEMVE</name>
<dbReference type="Proteomes" id="UP000001593">
    <property type="component" value="Unassembled WGS sequence"/>
</dbReference>
<feature type="chain" id="PRO_5002714600" description="MANSC domain-containing protein" evidence="9">
    <location>
        <begin position="21"/>
        <end position="444"/>
    </location>
</feature>
<dbReference type="eggNOG" id="ENOG502QW7V">
    <property type="taxonomic scope" value="Eukaryota"/>
</dbReference>
<keyword evidence="5 8" id="KW-0472">Membrane</keyword>
<feature type="compositionally biased region" description="Basic and acidic residues" evidence="7">
    <location>
        <begin position="237"/>
        <end position="262"/>
    </location>
</feature>
<evidence type="ECO:0000256" key="8">
    <source>
        <dbReference type="SAM" id="Phobius"/>
    </source>
</evidence>
<feature type="region of interest" description="Disordered" evidence="7">
    <location>
        <begin position="228"/>
        <end position="271"/>
    </location>
</feature>
<protein>
    <recommendedName>
        <fullName evidence="10">MANSC domain-containing protein</fullName>
    </recommendedName>
</protein>
<evidence type="ECO:0000256" key="6">
    <source>
        <dbReference type="ARBA" id="ARBA00023180"/>
    </source>
</evidence>
<feature type="transmembrane region" description="Helical" evidence="8">
    <location>
        <begin position="396"/>
        <end position="418"/>
    </location>
</feature>
<reference evidence="11 12" key="1">
    <citation type="journal article" date="2007" name="Science">
        <title>Sea anemone genome reveals ancestral eumetazoan gene repertoire and genomic organization.</title>
        <authorList>
            <person name="Putnam N.H."/>
            <person name="Srivastava M."/>
            <person name="Hellsten U."/>
            <person name="Dirks B."/>
            <person name="Chapman J."/>
            <person name="Salamov A."/>
            <person name="Terry A."/>
            <person name="Shapiro H."/>
            <person name="Lindquist E."/>
            <person name="Kapitonov V.V."/>
            <person name="Jurka J."/>
            <person name="Genikhovich G."/>
            <person name="Grigoriev I.V."/>
            <person name="Lucas S.M."/>
            <person name="Steele R.E."/>
            <person name="Finnerty J.R."/>
            <person name="Technau U."/>
            <person name="Martindale M.Q."/>
            <person name="Rokhsar D.S."/>
        </authorList>
    </citation>
    <scope>NUCLEOTIDE SEQUENCE [LARGE SCALE GENOMIC DNA]</scope>
    <source>
        <strain evidence="12">CH2 X CH6</strain>
    </source>
</reference>
<keyword evidence="3 9" id="KW-0732">Signal</keyword>
<evidence type="ECO:0000256" key="9">
    <source>
        <dbReference type="SAM" id="SignalP"/>
    </source>
</evidence>
<evidence type="ECO:0000256" key="7">
    <source>
        <dbReference type="SAM" id="MobiDB-lite"/>
    </source>
</evidence>
<feature type="signal peptide" evidence="9">
    <location>
        <begin position="1"/>
        <end position="20"/>
    </location>
</feature>
<comment type="subcellular location">
    <subcellularLocation>
        <location evidence="1">Membrane</location>
        <topology evidence="1">Single-pass type I membrane protein</topology>
    </subcellularLocation>
</comment>
<evidence type="ECO:0000259" key="10">
    <source>
        <dbReference type="PROSITE" id="PS50986"/>
    </source>
</evidence>
<dbReference type="Pfam" id="PF07502">
    <property type="entry name" value="MANEC"/>
    <property type="match status" value="1"/>
</dbReference>
<evidence type="ECO:0000256" key="5">
    <source>
        <dbReference type="ARBA" id="ARBA00023136"/>
    </source>
</evidence>
<keyword evidence="6" id="KW-0325">Glycoprotein</keyword>
<evidence type="ECO:0000256" key="3">
    <source>
        <dbReference type="ARBA" id="ARBA00022729"/>
    </source>
</evidence>
<sequence length="444" mass="49641">MASRACCRILFSLLLVSLFANVFPSAQDGCPKIQVKKNQILRTKEALNNGAKYLKRAVISTARECYNLCCRHSSCNLAMISYTNSTSGSDAVRMCYLFDCGSPSKCMYAPYSHYATIEFDDREDYLESDLFGKMRNEQKAKPKTSHHRDEDCPPGAPTAMCSSNPCDVASCPGHPYASCKPSFCGTCHAQFYDDDGIPVNCHVSGFNSKAKKKKIPSLQTDWITDYLKDQNNPMKSQPKDSDKDQAKEGTGWDDKTQIDEIGTKQPQQTEEPFHQWREFLDNNPKYGKVKKVTEKPKPVPKPTQKPKHTAKPKTHPIVHPKTHPMPTTLAKAPLTYPSKGIVIEKGHSCGYGQQVYPQGARANPEVPKPDEDVVKPNISDVVVIETSHLRIVENKAVLPLAIFLVVAIVMLLVVALRLRIVKSRLRRKTFATDDADYLINGMYL</sequence>
<feature type="region of interest" description="Disordered" evidence="7">
    <location>
        <begin position="290"/>
        <end position="327"/>
    </location>
</feature>
<dbReference type="AlphaFoldDB" id="A7RY69"/>
<evidence type="ECO:0000256" key="4">
    <source>
        <dbReference type="ARBA" id="ARBA00022989"/>
    </source>
</evidence>
<gene>
    <name evidence="11" type="ORF">NEMVEDRAFT_v1g241495</name>
</gene>
<dbReference type="GO" id="GO:0016020">
    <property type="term" value="C:membrane"/>
    <property type="evidence" value="ECO:0007669"/>
    <property type="project" value="UniProtKB-SubCell"/>
</dbReference>
<evidence type="ECO:0000256" key="1">
    <source>
        <dbReference type="ARBA" id="ARBA00004479"/>
    </source>
</evidence>
<keyword evidence="2 8" id="KW-0812">Transmembrane</keyword>
<accession>A7RY69</accession>
<dbReference type="HOGENOM" id="CLU_617236_0_0_1"/>
<dbReference type="EMBL" id="DS469552">
    <property type="protein sequence ID" value="EDO43585.1"/>
    <property type="molecule type" value="Genomic_DNA"/>
</dbReference>
<evidence type="ECO:0000313" key="12">
    <source>
        <dbReference type="Proteomes" id="UP000001593"/>
    </source>
</evidence>
<dbReference type="SMART" id="SM00765">
    <property type="entry name" value="MANEC"/>
    <property type="match status" value="1"/>
</dbReference>
<feature type="compositionally biased region" description="Basic residues" evidence="7">
    <location>
        <begin position="304"/>
        <end position="322"/>
    </location>
</feature>
<dbReference type="PANTHER" id="PTHR46876">
    <property type="entry name" value="LOW-DENSITY LIPOPROTEIN RECEPTOR-RELATED PROTEIN 11"/>
    <property type="match status" value="1"/>
</dbReference>
<feature type="domain" description="MANSC" evidence="10">
    <location>
        <begin position="35"/>
        <end position="117"/>
    </location>
</feature>
<dbReference type="InterPro" id="IPR011106">
    <property type="entry name" value="MANSC_N"/>
</dbReference>
<organism evidence="11 12">
    <name type="scientific">Nematostella vectensis</name>
    <name type="common">Starlet sea anemone</name>
    <dbReference type="NCBI Taxonomy" id="45351"/>
    <lineage>
        <taxon>Eukaryota</taxon>
        <taxon>Metazoa</taxon>
        <taxon>Cnidaria</taxon>
        <taxon>Anthozoa</taxon>
        <taxon>Hexacorallia</taxon>
        <taxon>Actiniaria</taxon>
        <taxon>Edwardsiidae</taxon>
        <taxon>Nematostella</taxon>
    </lineage>
</organism>